<dbReference type="AlphaFoldDB" id="A0A923LFP8"/>
<proteinExistence type="predicted"/>
<protein>
    <submittedName>
        <fullName evidence="1">Uncharacterized protein</fullName>
    </submittedName>
</protein>
<keyword evidence="2" id="KW-1185">Reference proteome</keyword>
<dbReference type="RefSeq" id="WP_186874495.1">
    <property type="nucleotide sequence ID" value="NZ_JACOPF010000001.1"/>
</dbReference>
<sequence length="104" mass="12303">MTESEKRRRDLLRQTRKLYDENTSLPAVHPRYGNLIHELYDKEEQEEPHSSFFFRAALGILCFVCYICIDTNKIEVAEVGSEQIVNQIEKQMNVEALEEVWKQL</sequence>
<evidence type="ECO:0000313" key="1">
    <source>
        <dbReference type="EMBL" id="MBC5687835.1"/>
    </source>
</evidence>
<comment type="caution">
    <text evidence="1">The sequence shown here is derived from an EMBL/GenBank/DDBJ whole genome shotgun (WGS) entry which is preliminary data.</text>
</comment>
<accession>A0A923LFP8</accession>
<reference evidence="1" key="1">
    <citation type="submission" date="2020-08" db="EMBL/GenBank/DDBJ databases">
        <title>Genome public.</title>
        <authorList>
            <person name="Liu C."/>
            <person name="Sun Q."/>
        </authorList>
    </citation>
    <scope>NUCLEOTIDE SEQUENCE</scope>
    <source>
        <strain evidence="1">NSJ-55</strain>
    </source>
</reference>
<name>A0A923LFP8_9FIRM</name>
<dbReference type="EMBL" id="JACOPF010000001">
    <property type="protein sequence ID" value="MBC5687835.1"/>
    <property type="molecule type" value="Genomic_DNA"/>
</dbReference>
<gene>
    <name evidence="1" type="ORF">H8S37_02635</name>
</gene>
<organism evidence="1 2">
    <name type="scientific">Mediterraneibacter hominis</name>
    <dbReference type="NCBI Taxonomy" id="2763054"/>
    <lineage>
        <taxon>Bacteria</taxon>
        <taxon>Bacillati</taxon>
        <taxon>Bacillota</taxon>
        <taxon>Clostridia</taxon>
        <taxon>Lachnospirales</taxon>
        <taxon>Lachnospiraceae</taxon>
        <taxon>Mediterraneibacter</taxon>
    </lineage>
</organism>
<dbReference type="Proteomes" id="UP000652477">
    <property type="component" value="Unassembled WGS sequence"/>
</dbReference>
<evidence type="ECO:0000313" key="2">
    <source>
        <dbReference type="Proteomes" id="UP000652477"/>
    </source>
</evidence>